<keyword evidence="2" id="KW-1185">Reference proteome</keyword>
<feature type="non-terminal residue" evidence="1">
    <location>
        <position position="174"/>
    </location>
</feature>
<dbReference type="OMA" id="YVYQERV"/>
<protein>
    <submittedName>
        <fullName evidence="1">Uncharacterized protein</fullName>
    </submittedName>
</protein>
<organism evidence="1 2">
    <name type="scientific">Hypholoma sublateritium (strain FD-334 SS-4)</name>
    <dbReference type="NCBI Taxonomy" id="945553"/>
    <lineage>
        <taxon>Eukaryota</taxon>
        <taxon>Fungi</taxon>
        <taxon>Dikarya</taxon>
        <taxon>Basidiomycota</taxon>
        <taxon>Agaricomycotina</taxon>
        <taxon>Agaricomycetes</taxon>
        <taxon>Agaricomycetidae</taxon>
        <taxon>Agaricales</taxon>
        <taxon>Agaricineae</taxon>
        <taxon>Strophariaceae</taxon>
        <taxon>Hypholoma</taxon>
    </lineage>
</organism>
<dbReference type="EMBL" id="KN817535">
    <property type="protein sequence ID" value="KJA24725.1"/>
    <property type="molecule type" value="Genomic_DNA"/>
</dbReference>
<evidence type="ECO:0000313" key="2">
    <source>
        <dbReference type="Proteomes" id="UP000054270"/>
    </source>
</evidence>
<dbReference type="OrthoDB" id="2246127at2759"/>
<dbReference type="STRING" id="945553.A0A0D2PZH1"/>
<accession>A0A0D2PZH1</accession>
<dbReference type="AlphaFoldDB" id="A0A0D2PZH1"/>
<evidence type="ECO:0000313" key="1">
    <source>
        <dbReference type="EMBL" id="KJA24725.1"/>
    </source>
</evidence>
<gene>
    <name evidence="1" type="ORF">HYPSUDRAFT_94301</name>
</gene>
<sequence>LLNGDKCAPGNYVIVHREQDLFVACVCEIIQKVGSVNFREDKPDGIFLQTAGPTGASEQFQMPELSLKREYSFVPLANIMCTVNTAHNCPRNNCKSDGFHYVYQERVQTAHKRSVIRHSTRPEDWILNTAQMHDAEYLQKFRIPSDSLTVADEEQLLHDSVAVTINARKAAAGR</sequence>
<feature type="non-terminal residue" evidence="1">
    <location>
        <position position="1"/>
    </location>
</feature>
<reference evidence="2" key="1">
    <citation type="submission" date="2014-04" db="EMBL/GenBank/DDBJ databases">
        <title>Evolutionary Origins and Diversification of the Mycorrhizal Mutualists.</title>
        <authorList>
            <consortium name="DOE Joint Genome Institute"/>
            <consortium name="Mycorrhizal Genomics Consortium"/>
            <person name="Kohler A."/>
            <person name="Kuo A."/>
            <person name="Nagy L.G."/>
            <person name="Floudas D."/>
            <person name="Copeland A."/>
            <person name="Barry K.W."/>
            <person name="Cichocki N."/>
            <person name="Veneault-Fourrey C."/>
            <person name="LaButti K."/>
            <person name="Lindquist E.A."/>
            <person name="Lipzen A."/>
            <person name="Lundell T."/>
            <person name="Morin E."/>
            <person name="Murat C."/>
            <person name="Riley R."/>
            <person name="Ohm R."/>
            <person name="Sun H."/>
            <person name="Tunlid A."/>
            <person name="Henrissat B."/>
            <person name="Grigoriev I.V."/>
            <person name="Hibbett D.S."/>
            <person name="Martin F."/>
        </authorList>
    </citation>
    <scope>NUCLEOTIDE SEQUENCE [LARGE SCALE GENOMIC DNA]</scope>
    <source>
        <strain evidence="2">FD-334 SS-4</strain>
    </source>
</reference>
<name>A0A0D2PZH1_HYPSF</name>
<dbReference type="Proteomes" id="UP000054270">
    <property type="component" value="Unassembled WGS sequence"/>
</dbReference>
<proteinExistence type="predicted"/>